<evidence type="ECO:0000313" key="3">
    <source>
        <dbReference type="Proteomes" id="UP000253918"/>
    </source>
</evidence>
<dbReference type="Proteomes" id="UP000253918">
    <property type="component" value="Unassembled WGS sequence"/>
</dbReference>
<reference evidence="2 3" key="1">
    <citation type="submission" date="2018-07" db="EMBL/GenBank/DDBJ databases">
        <title>a novel species of Sphingomonas isolated from the rhizosphere soil of Araceae plant.</title>
        <authorList>
            <person name="Zhiyong W."/>
            <person name="Qinglan Z."/>
            <person name="Zhiwei F."/>
            <person name="Ding X."/>
            <person name="Gejiao W."/>
            <person name="Shixue Z."/>
        </authorList>
    </citation>
    <scope>NUCLEOTIDE SEQUENCE [LARGE SCALE GENOMIC DNA]</scope>
    <source>
        <strain evidence="2 3">WZY 27</strain>
    </source>
</reference>
<proteinExistence type="predicted"/>
<dbReference type="AlphaFoldDB" id="A0A369VVL5"/>
<accession>A0A369VVL5</accession>
<dbReference type="SMART" id="SM00046">
    <property type="entry name" value="DAGKc"/>
    <property type="match status" value="1"/>
</dbReference>
<name>A0A369VVL5_9SPHN</name>
<dbReference type="PROSITE" id="PS50146">
    <property type="entry name" value="DAGK"/>
    <property type="match status" value="1"/>
</dbReference>
<dbReference type="SUPFAM" id="SSF111331">
    <property type="entry name" value="NAD kinase/diacylglycerol kinase-like"/>
    <property type="match status" value="1"/>
</dbReference>
<dbReference type="EMBL" id="QQNB01000002">
    <property type="protein sequence ID" value="RDE05685.1"/>
    <property type="molecule type" value="Genomic_DNA"/>
</dbReference>
<sequence>MNRLPSAAWALPRNDVGAIAGIAPGQGRELAWPAPVPSPGFRFTKGSPRVAIVSNPRSRRNQTAELSTRVAPGMLAAAPTTPRQLADTLASFAAQRIDLLVIDGGDGTVRDVLTAAGEAFGDALPPLAVLPSGKTNALAFDLGIPLEWSPADAQEALAAGKVQTRPPIEIVQEDGTMLRGFLFGAGGFVRATELAQHAHRLGAFGNLAVGLSVAGALAQSLVGGKANPWRAGERVGVVNLVTGETSERDLYLLFGSTLERLPLGLRPLGRTAPGLDILAIDAPPRLLPIAAPAILAGLEGEWLQRLGYHHCHATPAFAVSLKNGFILDGELFAGGNLSVRTGAPIRFVTP</sequence>
<keyword evidence="2" id="KW-0418">Kinase</keyword>
<gene>
    <name evidence="2" type="ORF">DVW87_10760</name>
</gene>
<dbReference type="OrthoDB" id="7209949at2"/>
<evidence type="ECO:0000313" key="2">
    <source>
        <dbReference type="EMBL" id="RDE05685.1"/>
    </source>
</evidence>
<keyword evidence="2" id="KW-0808">Transferase</keyword>
<protein>
    <submittedName>
        <fullName evidence="2">Diacylglycerol kinase</fullName>
    </submittedName>
</protein>
<dbReference type="InterPro" id="IPR016064">
    <property type="entry name" value="NAD/diacylglycerol_kinase_sf"/>
</dbReference>
<feature type="domain" description="DAGKc" evidence="1">
    <location>
        <begin position="45"/>
        <end position="177"/>
    </location>
</feature>
<organism evidence="2 3">
    <name type="scientific">Sphingomonas aracearum</name>
    <dbReference type="NCBI Taxonomy" id="2283317"/>
    <lineage>
        <taxon>Bacteria</taxon>
        <taxon>Pseudomonadati</taxon>
        <taxon>Pseudomonadota</taxon>
        <taxon>Alphaproteobacteria</taxon>
        <taxon>Sphingomonadales</taxon>
        <taxon>Sphingomonadaceae</taxon>
        <taxon>Sphingomonas</taxon>
    </lineage>
</organism>
<comment type="caution">
    <text evidence="2">The sequence shown here is derived from an EMBL/GenBank/DDBJ whole genome shotgun (WGS) entry which is preliminary data.</text>
</comment>
<dbReference type="Pfam" id="PF00781">
    <property type="entry name" value="DAGK_cat"/>
    <property type="match status" value="1"/>
</dbReference>
<dbReference type="Gene3D" id="3.40.50.10330">
    <property type="entry name" value="Probable inorganic polyphosphate/atp-NAD kinase, domain 1"/>
    <property type="match status" value="1"/>
</dbReference>
<dbReference type="InterPro" id="IPR017438">
    <property type="entry name" value="ATP-NAD_kinase_N"/>
</dbReference>
<dbReference type="GO" id="GO:0016301">
    <property type="term" value="F:kinase activity"/>
    <property type="evidence" value="ECO:0007669"/>
    <property type="project" value="UniProtKB-KW"/>
</dbReference>
<keyword evidence="3" id="KW-1185">Reference proteome</keyword>
<dbReference type="InterPro" id="IPR001206">
    <property type="entry name" value="Diacylglycerol_kinase_cat_dom"/>
</dbReference>
<evidence type="ECO:0000259" key="1">
    <source>
        <dbReference type="PROSITE" id="PS50146"/>
    </source>
</evidence>
<dbReference type="RefSeq" id="WP_114687754.1">
    <property type="nucleotide sequence ID" value="NZ_QQNB01000002.1"/>
</dbReference>